<feature type="domain" description="RCK C-terminal" evidence="7">
    <location>
        <begin position="174"/>
        <end position="253"/>
    </location>
</feature>
<feature type="domain" description="RCK N-terminal" evidence="6">
    <location>
        <begin position="38"/>
        <end position="156"/>
    </location>
</feature>
<organism evidence="8 9">
    <name type="scientific">Micromonospora qiuiae</name>
    <dbReference type="NCBI Taxonomy" id="502268"/>
    <lineage>
        <taxon>Bacteria</taxon>
        <taxon>Bacillati</taxon>
        <taxon>Actinomycetota</taxon>
        <taxon>Actinomycetes</taxon>
        <taxon>Micromonosporales</taxon>
        <taxon>Micromonosporaceae</taxon>
        <taxon>Micromonospora</taxon>
    </lineage>
</organism>
<protein>
    <recommendedName>
        <fullName evidence="1">Trk system potassium uptake protein TrkA</fullName>
    </recommendedName>
</protein>
<evidence type="ECO:0000256" key="1">
    <source>
        <dbReference type="ARBA" id="ARBA00017378"/>
    </source>
</evidence>
<reference evidence="8 9" key="1">
    <citation type="submission" date="2021-01" db="EMBL/GenBank/DDBJ databases">
        <title>Whole genome shotgun sequence of Verrucosispora qiuiae NBRC 106684.</title>
        <authorList>
            <person name="Komaki H."/>
            <person name="Tamura T."/>
        </authorList>
    </citation>
    <scope>NUCLEOTIDE SEQUENCE [LARGE SCALE GENOMIC DNA]</scope>
    <source>
        <strain evidence="8 9">NBRC 106684</strain>
    </source>
</reference>
<dbReference type="PANTHER" id="PTHR43833:SF8">
    <property type="entry name" value="TRK SYSTEM POTASSIUM UPTAKE PROTEIN TRKA"/>
    <property type="match status" value="1"/>
</dbReference>
<evidence type="ECO:0000256" key="2">
    <source>
        <dbReference type="ARBA" id="ARBA00022538"/>
    </source>
</evidence>
<dbReference type="InterPro" id="IPR050721">
    <property type="entry name" value="Trk_Ktr_HKT_K-transport"/>
</dbReference>
<dbReference type="InterPro" id="IPR003148">
    <property type="entry name" value="RCK_N"/>
</dbReference>
<name>A0ABQ4JHJ1_9ACTN</name>
<dbReference type="PROSITE" id="PS51201">
    <property type="entry name" value="RCK_N"/>
    <property type="match status" value="1"/>
</dbReference>
<dbReference type="PANTHER" id="PTHR43833">
    <property type="entry name" value="POTASSIUM CHANNEL PROTEIN 2-RELATED-RELATED"/>
    <property type="match status" value="1"/>
</dbReference>
<evidence type="ECO:0000259" key="7">
    <source>
        <dbReference type="PROSITE" id="PS51202"/>
    </source>
</evidence>
<dbReference type="InterPro" id="IPR036291">
    <property type="entry name" value="NAD(P)-bd_dom_sf"/>
</dbReference>
<gene>
    <name evidence="8" type="primary">ceoB</name>
    <name evidence="8" type="ORF">Vqi01_40820</name>
</gene>
<feature type="region of interest" description="Disordered" evidence="5">
    <location>
        <begin position="1"/>
        <end position="27"/>
    </location>
</feature>
<comment type="caution">
    <text evidence="8">The sequence shown here is derived from an EMBL/GenBank/DDBJ whole genome shotgun (WGS) entry which is preliminary data.</text>
</comment>
<evidence type="ECO:0000313" key="8">
    <source>
        <dbReference type="EMBL" id="GIJ28920.1"/>
    </source>
</evidence>
<proteinExistence type="predicted"/>
<dbReference type="SUPFAM" id="SSF116726">
    <property type="entry name" value="TrkA C-terminal domain-like"/>
    <property type="match status" value="1"/>
</dbReference>
<evidence type="ECO:0000256" key="5">
    <source>
        <dbReference type="SAM" id="MobiDB-lite"/>
    </source>
</evidence>
<dbReference type="InterPro" id="IPR006036">
    <property type="entry name" value="K_uptake_TrkA"/>
</dbReference>
<sequence>MAGCRRTGARSSVGPRQRSGRGRLADNEAQRQAAWEASVHIVIMGCGRVGSTLAHNLEARGHSVAVIDQEADAFRRLGPDFAGITVTGAGYDGDVLRRAGIERADAFAAVSSGDNSNIISARLARETFGVSRVAARIYDPRRAQVYERLGIPTVATVRWAADRMLRHLLPEGNVEIFRDSTSTVSIIEVAVHKDWIGHPVRALEQTAGARVAYLIRFGIGTLPTASAVVQEGDQVFMLVTDDMVDAVTTVVAAPPEGGQ</sequence>
<evidence type="ECO:0000313" key="9">
    <source>
        <dbReference type="Proteomes" id="UP000653076"/>
    </source>
</evidence>
<dbReference type="SUPFAM" id="SSF51735">
    <property type="entry name" value="NAD(P)-binding Rossmann-fold domains"/>
    <property type="match status" value="1"/>
</dbReference>
<evidence type="ECO:0000256" key="4">
    <source>
        <dbReference type="ARBA" id="ARBA00023027"/>
    </source>
</evidence>
<dbReference type="InterPro" id="IPR006037">
    <property type="entry name" value="RCK_C"/>
</dbReference>
<dbReference type="PROSITE" id="PS51202">
    <property type="entry name" value="RCK_C"/>
    <property type="match status" value="1"/>
</dbReference>
<dbReference type="Proteomes" id="UP000653076">
    <property type="component" value="Unassembled WGS sequence"/>
</dbReference>
<keyword evidence="9" id="KW-1185">Reference proteome</keyword>
<keyword evidence="4" id="KW-0520">NAD</keyword>
<keyword evidence="2" id="KW-0633">Potassium transport</keyword>
<evidence type="ECO:0000256" key="3">
    <source>
        <dbReference type="ARBA" id="ARBA00022958"/>
    </source>
</evidence>
<dbReference type="PRINTS" id="PR00335">
    <property type="entry name" value="KUPTAKETRKA"/>
</dbReference>
<keyword evidence="3" id="KW-0630">Potassium</keyword>
<dbReference type="EMBL" id="BOPC01000058">
    <property type="protein sequence ID" value="GIJ28920.1"/>
    <property type="molecule type" value="Genomic_DNA"/>
</dbReference>
<dbReference type="Pfam" id="PF02254">
    <property type="entry name" value="TrkA_N"/>
    <property type="match status" value="1"/>
</dbReference>
<keyword evidence="2" id="KW-0813">Transport</keyword>
<dbReference type="Gene3D" id="3.30.70.1450">
    <property type="entry name" value="Regulator of K+ conductance, C-terminal domain"/>
    <property type="match status" value="1"/>
</dbReference>
<keyword evidence="2" id="KW-0406">Ion transport</keyword>
<accession>A0ABQ4JHJ1</accession>
<dbReference type="InterPro" id="IPR036721">
    <property type="entry name" value="RCK_C_sf"/>
</dbReference>
<evidence type="ECO:0000259" key="6">
    <source>
        <dbReference type="PROSITE" id="PS51201"/>
    </source>
</evidence>
<dbReference type="Gene3D" id="3.40.50.720">
    <property type="entry name" value="NAD(P)-binding Rossmann-like Domain"/>
    <property type="match status" value="1"/>
</dbReference>